<keyword evidence="1" id="KW-1133">Transmembrane helix</keyword>
<dbReference type="RefSeq" id="WP_235294639.1">
    <property type="nucleotide sequence ID" value="NZ_BSOH01000001.1"/>
</dbReference>
<organism evidence="2 3">
    <name type="scientific">Portibacter lacus</name>
    <dbReference type="NCBI Taxonomy" id="1099794"/>
    <lineage>
        <taxon>Bacteria</taxon>
        <taxon>Pseudomonadati</taxon>
        <taxon>Bacteroidota</taxon>
        <taxon>Saprospiria</taxon>
        <taxon>Saprospirales</taxon>
        <taxon>Haliscomenobacteraceae</taxon>
        <taxon>Portibacter</taxon>
    </lineage>
</organism>
<gene>
    <name evidence="2" type="ORF">GCM10007940_03980</name>
</gene>
<keyword evidence="1" id="KW-0812">Transmembrane</keyword>
<dbReference type="Proteomes" id="UP001156666">
    <property type="component" value="Unassembled WGS sequence"/>
</dbReference>
<accession>A0AA37SNG2</accession>
<evidence type="ECO:0000313" key="2">
    <source>
        <dbReference type="EMBL" id="GLR15783.1"/>
    </source>
</evidence>
<name>A0AA37SNG2_9BACT</name>
<sequence>MKILKKIGWFLLFILGLIAIAFLLGPTMKYEKIDNTPLDGKYSISEVEKIITDRNNNPRIKADNEEKIIWADGIQKTEYAFIYLHGFSASHEEGAPIHANIADRYGANLYLSRLPRHGLNDSLAFLDLTPKLLVDYAKEAIKIGKSIGEKVIVISCSTGSTLSAFLAANDPDIYAQIMFSPNFELHDKTTKLLTKPWGLNLARRIKGGNYHQWNAPARARPFWNHKYRLEGVIALQSLIDDTMEAEVFREIKQPIFVGYFYKDEQTRDFTVSTEKIQEVEHLLGTPEDLKEFIAYPDGKKHVFISPLFNENWERVQDDVIDFLDEKLKLEPIAELAL</sequence>
<dbReference type="EMBL" id="BSOH01000001">
    <property type="protein sequence ID" value="GLR15783.1"/>
    <property type="molecule type" value="Genomic_DNA"/>
</dbReference>
<evidence type="ECO:0000313" key="3">
    <source>
        <dbReference type="Proteomes" id="UP001156666"/>
    </source>
</evidence>
<dbReference type="Gene3D" id="3.40.50.1820">
    <property type="entry name" value="alpha/beta hydrolase"/>
    <property type="match status" value="1"/>
</dbReference>
<keyword evidence="3" id="KW-1185">Reference proteome</keyword>
<protein>
    <recommendedName>
        <fullName evidence="4">Alpha/beta hydrolase</fullName>
    </recommendedName>
</protein>
<comment type="caution">
    <text evidence="2">The sequence shown here is derived from an EMBL/GenBank/DDBJ whole genome shotgun (WGS) entry which is preliminary data.</text>
</comment>
<evidence type="ECO:0000256" key="1">
    <source>
        <dbReference type="SAM" id="Phobius"/>
    </source>
</evidence>
<dbReference type="AlphaFoldDB" id="A0AA37SNG2"/>
<evidence type="ECO:0008006" key="4">
    <source>
        <dbReference type="Google" id="ProtNLM"/>
    </source>
</evidence>
<reference evidence="2" key="2">
    <citation type="submission" date="2023-01" db="EMBL/GenBank/DDBJ databases">
        <title>Draft genome sequence of Portibacter lacus strain NBRC 108769.</title>
        <authorList>
            <person name="Sun Q."/>
            <person name="Mori K."/>
        </authorList>
    </citation>
    <scope>NUCLEOTIDE SEQUENCE</scope>
    <source>
        <strain evidence="2">NBRC 108769</strain>
    </source>
</reference>
<keyword evidence="1" id="KW-0472">Membrane</keyword>
<dbReference type="SUPFAM" id="SSF53474">
    <property type="entry name" value="alpha/beta-Hydrolases"/>
    <property type="match status" value="1"/>
</dbReference>
<reference evidence="2" key="1">
    <citation type="journal article" date="2014" name="Int. J. Syst. Evol. Microbiol.">
        <title>Complete genome sequence of Corynebacterium casei LMG S-19264T (=DSM 44701T), isolated from a smear-ripened cheese.</title>
        <authorList>
            <consortium name="US DOE Joint Genome Institute (JGI-PGF)"/>
            <person name="Walter F."/>
            <person name="Albersmeier A."/>
            <person name="Kalinowski J."/>
            <person name="Ruckert C."/>
        </authorList>
    </citation>
    <scope>NUCLEOTIDE SEQUENCE</scope>
    <source>
        <strain evidence="2">NBRC 108769</strain>
    </source>
</reference>
<dbReference type="InterPro" id="IPR029058">
    <property type="entry name" value="AB_hydrolase_fold"/>
</dbReference>
<proteinExistence type="predicted"/>
<feature type="transmembrane region" description="Helical" evidence="1">
    <location>
        <begin position="7"/>
        <end position="25"/>
    </location>
</feature>